<accession>A0A6J5W2Y9</accession>
<dbReference type="AlphaFoldDB" id="A0A6J5W2Y9"/>
<protein>
    <submittedName>
        <fullName evidence="1">Uncharacterized protein</fullName>
    </submittedName>
</protein>
<sequence>MNFSQNIAFVCGCVGHPSYLCLEQHHEEYGSSGVRSEALLAFVGLAAEDDLRGRKLKGSV</sequence>
<keyword evidence="2" id="KW-1185">Reference proteome</keyword>
<dbReference type="EMBL" id="CAEKKB010000001">
    <property type="protein sequence ID" value="CAB4294165.1"/>
    <property type="molecule type" value="Genomic_DNA"/>
</dbReference>
<name>A0A6J5W2Y9_PRUAR</name>
<evidence type="ECO:0000313" key="2">
    <source>
        <dbReference type="Proteomes" id="UP000507245"/>
    </source>
</evidence>
<proteinExistence type="predicted"/>
<evidence type="ECO:0000313" key="1">
    <source>
        <dbReference type="EMBL" id="CAB4294165.1"/>
    </source>
</evidence>
<gene>
    <name evidence="1" type="ORF">ORAREDHAP_LOCUS4118</name>
</gene>
<reference evidence="2" key="1">
    <citation type="journal article" date="2020" name="Genome Biol.">
        <title>Gamete binning: chromosome-level and haplotype-resolved genome assembly enabled by high-throughput single-cell sequencing of gamete genomes.</title>
        <authorList>
            <person name="Campoy J.A."/>
            <person name="Sun H."/>
            <person name="Goel M."/>
            <person name="Jiao W.-B."/>
            <person name="Folz-Donahue K."/>
            <person name="Wang N."/>
            <person name="Rubio M."/>
            <person name="Liu C."/>
            <person name="Kukat C."/>
            <person name="Ruiz D."/>
            <person name="Huettel B."/>
            <person name="Schneeberger K."/>
        </authorList>
    </citation>
    <scope>NUCLEOTIDE SEQUENCE [LARGE SCALE GENOMIC DNA]</scope>
    <source>
        <strain evidence="2">cv. Rojo Pasion</strain>
    </source>
</reference>
<dbReference type="Proteomes" id="UP000507245">
    <property type="component" value="Unassembled WGS sequence"/>
</dbReference>
<organism evidence="1 2">
    <name type="scientific">Prunus armeniaca</name>
    <name type="common">Apricot</name>
    <name type="synonym">Armeniaca vulgaris</name>
    <dbReference type="NCBI Taxonomy" id="36596"/>
    <lineage>
        <taxon>Eukaryota</taxon>
        <taxon>Viridiplantae</taxon>
        <taxon>Streptophyta</taxon>
        <taxon>Embryophyta</taxon>
        <taxon>Tracheophyta</taxon>
        <taxon>Spermatophyta</taxon>
        <taxon>Magnoliopsida</taxon>
        <taxon>eudicotyledons</taxon>
        <taxon>Gunneridae</taxon>
        <taxon>Pentapetalae</taxon>
        <taxon>rosids</taxon>
        <taxon>fabids</taxon>
        <taxon>Rosales</taxon>
        <taxon>Rosaceae</taxon>
        <taxon>Amygdaloideae</taxon>
        <taxon>Amygdaleae</taxon>
        <taxon>Prunus</taxon>
    </lineage>
</organism>